<keyword evidence="2" id="KW-1133">Transmembrane helix</keyword>
<evidence type="ECO:0000256" key="1">
    <source>
        <dbReference type="SAM" id="MobiDB-lite"/>
    </source>
</evidence>
<keyword evidence="4" id="KW-1185">Reference proteome</keyword>
<feature type="compositionally biased region" description="Polar residues" evidence="1">
    <location>
        <begin position="56"/>
        <end position="65"/>
    </location>
</feature>
<protein>
    <submittedName>
        <fullName evidence="3">Uncharacterized protein</fullName>
    </submittedName>
</protein>
<reference evidence="4" key="1">
    <citation type="submission" date="2020-01" db="EMBL/GenBank/DDBJ databases">
        <title>Phosphoaccumulans saitamaens gen. nov., sp. nov., a polyphosphate accumulating bacterium isolated from surface river water.</title>
        <authorList>
            <person name="Watanabe K."/>
            <person name="Suda W."/>
        </authorList>
    </citation>
    <scope>NUCLEOTIDE SEQUENCE [LARGE SCALE GENOMIC DNA]</scope>
    <source>
        <strain evidence="4">ICHIAU1</strain>
    </source>
</reference>
<evidence type="ECO:0000256" key="2">
    <source>
        <dbReference type="SAM" id="Phobius"/>
    </source>
</evidence>
<proteinExistence type="predicted"/>
<dbReference type="RefSeq" id="WP_162049965.1">
    <property type="nucleotide sequence ID" value="NZ_AP022345.1"/>
</dbReference>
<gene>
    <name evidence="3" type="ORF">ICHIAU1_15890</name>
</gene>
<sequence length="78" mass="8393">MNIPDWVWVVASLTLLLLGLQLGVSLGRAGESARHGKPVKPEHDDKPAKTAPPQKVNWSSINLDLSTPAKDKAAGKDR</sequence>
<dbReference type="AlphaFoldDB" id="A0A7R6RE28"/>
<keyword evidence="2" id="KW-0812">Transmembrane</keyword>
<feature type="compositionally biased region" description="Basic and acidic residues" evidence="1">
    <location>
        <begin position="31"/>
        <end position="48"/>
    </location>
</feature>
<dbReference type="EMBL" id="AP022345">
    <property type="protein sequence ID" value="BBU69306.1"/>
    <property type="molecule type" value="Genomic_DNA"/>
</dbReference>
<feature type="region of interest" description="Disordered" evidence="1">
    <location>
        <begin position="29"/>
        <end position="78"/>
    </location>
</feature>
<feature type="transmembrane region" description="Helical" evidence="2">
    <location>
        <begin position="6"/>
        <end position="27"/>
    </location>
</feature>
<name>A0A7R6RE28_9RHOO</name>
<organism evidence="3 4">
    <name type="scientific">Fluviibacter phosphoraccumulans</name>
    <dbReference type="NCBI Taxonomy" id="1751046"/>
    <lineage>
        <taxon>Bacteria</taxon>
        <taxon>Pseudomonadati</taxon>
        <taxon>Pseudomonadota</taxon>
        <taxon>Betaproteobacteria</taxon>
        <taxon>Rhodocyclales</taxon>
        <taxon>Fluviibacteraceae</taxon>
        <taxon>Fluviibacter</taxon>
    </lineage>
</organism>
<evidence type="ECO:0000313" key="3">
    <source>
        <dbReference type="EMBL" id="BBU69306.1"/>
    </source>
</evidence>
<evidence type="ECO:0000313" key="4">
    <source>
        <dbReference type="Proteomes" id="UP000463961"/>
    </source>
</evidence>
<dbReference type="Proteomes" id="UP000463961">
    <property type="component" value="Chromosome"/>
</dbReference>
<feature type="compositionally biased region" description="Basic and acidic residues" evidence="1">
    <location>
        <begin position="69"/>
        <end position="78"/>
    </location>
</feature>
<accession>A0A7R6RE28</accession>
<keyword evidence="2" id="KW-0472">Membrane</keyword>